<name>A0AAN9T6X9_9HEMI</name>
<protein>
    <submittedName>
        <fullName evidence="1">Uncharacterized protein</fullName>
    </submittedName>
</protein>
<reference evidence="1 2" key="1">
    <citation type="submission" date="2024-03" db="EMBL/GenBank/DDBJ databases">
        <title>Adaptation during the transition from Ophiocordyceps entomopathogen to insect associate is accompanied by gene loss and intensified selection.</title>
        <authorList>
            <person name="Ward C.M."/>
            <person name="Onetto C.A."/>
            <person name="Borneman A.R."/>
        </authorList>
    </citation>
    <scope>NUCLEOTIDE SEQUENCE [LARGE SCALE GENOMIC DNA]</scope>
    <source>
        <strain evidence="1">AWRI1</strain>
        <tissue evidence="1">Single Adult Female</tissue>
    </source>
</reference>
<accession>A0AAN9T6X9</accession>
<sequence>MVEDHHPASEFGSPFLIKLSAFGLPVFPSKINGFRLLAFGFQLASELCPASFEDRSSDKGPHSDFKNC</sequence>
<evidence type="ECO:0000313" key="2">
    <source>
        <dbReference type="Proteomes" id="UP001367676"/>
    </source>
</evidence>
<keyword evidence="2" id="KW-1185">Reference proteome</keyword>
<comment type="caution">
    <text evidence="1">The sequence shown here is derived from an EMBL/GenBank/DDBJ whole genome shotgun (WGS) entry which is preliminary data.</text>
</comment>
<dbReference type="Proteomes" id="UP001367676">
    <property type="component" value="Unassembled WGS sequence"/>
</dbReference>
<evidence type="ECO:0000313" key="1">
    <source>
        <dbReference type="EMBL" id="KAK7574161.1"/>
    </source>
</evidence>
<dbReference type="AlphaFoldDB" id="A0AAN9T6X9"/>
<dbReference type="EMBL" id="JBBCAQ010000037">
    <property type="protein sequence ID" value="KAK7574161.1"/>
    <property type="molecule type" value="Genomic_DNA"/>
</dbReference>
<organism evidence="1 2">
    <name type="scientific">Parthenolecanium corni</name>
    <dbReference type="NCBI Taxonomy" id="536013"/>
    <lineage>
        <taxon>Eukaryota</taxon>
        <taxon>Metazoa</taxon>
        <taxon>Ecdysozoa</taxon>
        <taxon>Arthropoda</taxon>
        <taxon>Hexapoda</taxon>
        <taxon>Insecta</taxon>
        <taxon>Pterygota</taxon>
        <taxon>Neoptera</taxon>
        <taxon>Paraneoptera</taxon>
        <taxon>Hemiptera</taxon>
        <taxon>Sternorrhyncha</taxon>
        <taxon>Coccoidea</taxon>
        <taxon>Coccidae</taxon>
        <taxon>Parthenolecanium</taxon>
    </lineage>
</organism>
<gene>
    <name evidence="1" type="ORF">V9T40_011352</name>
</gene>
<proteinExistence type="predicted"/>